<protein>
    <recommendedName>
        <fullName evidence="3">RRM domain-containing protein</fullName>
    </recommendedName>
</protein>
<dbReference type="InterPro" id="IPR000504">
    <property type="entry name" value="RRM_dom"/>
</dbReference>
<dbReference type="InterPro" id="IPR012677">
    <property type="entry name" value="Nucleotide-bd_a/b_plait_sf"/>
</dbReference>
<reference evidence="4 5" key="1">
    <citation type="submission" date="2023-08" db="EMBL/GenBank/DDBJ databases">
        <title>Black Yeasts Isolated from many extreme environments.</title>
        <authorList>
            <person name="Coleine C."/>
            <person name="Stajich J.E."/>
            <person name="Selbmann L."/>
        </authorList>
    </citation>
    <scope>NUCLEOTIDE SEQUENCE [LARGE SCALE GENOMIC DNA]</scope>
    <source>
        <strain evidence="4 5">CCFEE 5386</strain>
    </source>
</reference>
<comment type="caution">
    <text evidence="4">The sequence shown here is derived from an EMBL/GenBank/DDBJ whole genome shotgun (WGS) entry which is preliminary data.</text>
</comment>
<dbReference type="Proteomes" id="UP001308179">
    <property type="component" value="Unassembled WGS sequence"/>
</dbReference>
<dbReference type="EMBL" id="JAVRRR010000172">
    <property type="protein sequence ID" value="KAK5145151.1"/>
    <property type="molecule type" value="Genomic_DNA"/>
</dbReference>
<evidence type="ECO:0000256" key="1">
    <source>
        <dbReference type="PROSITE-ProRule" id="PRU00176"/>
    </source>
</evidence>
<dbReference type="InterPro" id="IPR035979">
    <property type="entry name" value="RBD_domain_sf"/>
</dbReference>
<gene>
    <name evidence="4" type="ORF">LTR32_003045</name>
</gene>
<proteinExistence type="predicted"/>
<organism evidence="4 5">
    <name type="scientific">Rachicladosporium monterosium</name>
    <dbReference type="NCBI Taxonomy" id="1507873"/>
    <lineage>
        <taxon>Eukaryota</taxon>
        <taxon>Fungi</taxon>
        <taxon>Dikarya</taxon>
        <taxon>Ascomycota</taxon>
        <taxon>Pezizomycotina</taxon>
        <taxon>Dothideomycetes</taxon>
        <taxon>Dothideomycetidae</taxon>
        <taxon>Cladosporiales</taxon>
        <taxon>Cladosporiaceae</taxon>
        <taxon>Rachicladosporium</taxon>
    </lineage>
</organism>
<evidence type="ECO:0000259" key="3">
    <source>
        <dbReference type="PROSITE" id="PS50102"/>
    </source>
</evidence>
<keyword evidence="1" id="KW-0694">RNA-binding</keyword>
<keyword evidence="5" id="KW-1185">Reference proteome</keyword>
<accession>A0ABR0L9R9</accession>
<dbReference type="CDD" id="cd00590">
    <property type="entry name" value="RRM_SF"/>
    <property type="match status" value="1"/>
</dbReference>
<dbReference type="Pfam" id="PF00076">
    <property type="entry name" value="RRM_1"/>
    <property type="match status" value="1"/>
</dbReference>
<dbReference type="Gene3D" id="3.30.70.330">
    <property type="match status" value="1"/>
</dbReference>
<evidence type="ECO:0000313" key="4">
    <source>
        <dbReference type="EMBL" id="KAK5145151.1"/>
    </source>
</evidence>
<dbReference type="SUPFAM" id="SSF54928">
    <property type="entry name" value="RNA-binding domain, RBD"/>
    <property type="match status" value="1"/>
</dbReference>
<sequence length="96" mass="10464">MASTKDVEALFRKAGEISKCEMQKDKATEKSKGKATIRYSSAAGAQQAITMFNEKKYFDMLLKVILDAEKTVVSPPATSQSSCSTQPIIIDGSQVR</sequence>
<feature type="domain" description="RRM" evidence="3">
    <location>
        <begin position="1"/>
        <end position="69"/>
    </location>
</feature>
<name>A0ABR0L9R9_9PEZI</name>
<evidence type="ECO:0000256" key="2">
    <source>
        <dbReference type="SAM" id="MobiDB-lite"/>
    </source>
</evidence>
<dbReference type="PROSITE" id="PS50102">
    <property type="entry name" value="RRM"/>
    <property type="match status" value="1"/>
</dbReference>
<feature type="compositionally biased region" description="Polar residues" evidence="2">
    <location>
        <begin position="76"/>
        <end position="87"/>
    </location>
</feature>
<feature type="region of interest" description="Disordered" evidence="2">
    <location>
        <begin position="75"/>
        <end position="96"/>
    </location>
</feature>
<evidence type="ECO:0000313" key="5">
    <source>
        <dbReference type="Proteomes" id="UP001308179"/>
    </source>
</evidence>